<sequence length="118" mass="13751">MKGIMRFGKKGKLSPRYIGPYIISKRIGNVDYELELPQELTTVNPVFHISMLKNCMGDPSLIIPTKDIGIKDSLSYDEIPVQILDYQVHKLRTKEVASVKVLWRNQFVEEDTWKMRRI</sequence>
<feature type="domain" description="Tf2-1-like SH3-like" evidence="1">
    <location>
        <begin position="5"/>
        <end position="55"/>
    </location>
</feature>
<reference evidence="2" key="1">
    <citation type="submission" date="2023-08" db="EMBL/GenBank/DDBJ databases">
        <title>A de novo genome assembly of Solanum verrucosum Schlechtendal, a Mexican diploid species geographically isolated from the other diploid A-genome species in potato relatives.</title>
        <authorList>
            <person name="Hosaka K."/>
        </authorList>
    </citation>
    <scope>NUCLEOTIDE SEQUENCE</scope>
    <source>
        <tissue evidence="2">Young leaves</tissue>
    </source>
</reference>
<evidence type="ECO:0000313" key="3">
    <source>
        <dbReference type="Proteomes" id="UP001234989"/>
    </source>
</evidence>
<proteinExistence type="predicted"/>
<dbReference type="AlphaFoldDB" id="A0AAF0PMT9"/>
<accession>A0AAF0PMT9</accession>
<evidence type="ECO:0000313" key="2">
    <source>
        <dbReference type="EMBL" id="WMV07844.1"/>
    </source>
</evidence>
<organism evidence="2 3">
    <name type="scientific">Solanum verrucosum</name>
    <dbReference type="NCBI Taxonomy" id="315347"/>
    <lineage>
        <taxon>Eukaryota</taxon>
        <taxon>Viridiplantae</taxon>
        <taxon>Streptophyta</taxon>
        <taxon>Embryophyta</taxon>
        <taxon>Tracheophyta</taxon>
        <taxon>Spermatophyta</taxon>
        <taxon>Magnoliopsida</taxon>
        <taxon>eudicotyledons</taxon>
        <taxon>Gunneridae</taxon>
        <taxon>Pentapetalae</taxon>
        <taxon>asterids</taxon>
        <taxon>lamiids</taxon>
        <taxon>Solanales</taxon>
        <taxon>Solanaceae</taxon>
        <taxon>Solanoideae</taxon>
        <taxon>Solaneae</taxon>
        <taxon>Solanum</taxon>
    </lineage>
</organism>
<dbReference type="InterPro" id="IPR056924">
    <property type="entry name" value="SH3_Tf2-1"/>
</dbReference>
<dbReference type="PANTHER" id="PTHR46148">
    <property type="entry name" value="CHROMO DOMAIN-CONTAINING PROTEIN"/>
    <property type="match status" value="1"/>
</dbReference>
<dbReference type="Proteomes" id="UP001234989">
    <property type="component" value="Chromosome 1"/>
</dbReference>
<dbReference type="Pfam" id="PF24626">
    <property type="entry name" value="SH3_Tf2-1"/>
    <property type="match status" value="1"/>
</dbReference>
<name>A0AAF0PMT9_SOLVR</name>
<keyword evidence="3" id="KW-1185">Reference proteome</keyword>
<dbReference type="EMBL" id="CP133612">
    <property type="protein sequence ID" value="WMV07844.1"/>
    <property type="molecule type" value="Genomic_DNA"/>
</dbReference>
<dbReference type="PANTHER" id="PTHR46148:SF56">
    <property type="entry name" value="RETROTRANSPOSON PROTEIN"/>
    <property type="match status" value="1"/>
</dbReference>
<evidence type="ECO:0000259" key="1">
    <source>
        <dbReference type="Pfam" id="PF24626"/>
    </source>
</evidence>
<protein>
    <recommendedName>
        <fullName evidence="1">Tf2-1-like SH3-like domain-containing protein</fullName>
    </recommendedName>
</protein>
<gene>
    <name evidence="2" type="ORF">MTR67_001229</name>
</gene>